<evidence type="ECO:0000313" key="2">
    <source>
        <dbReference type="Proteomes" id="UP000183487"/>
    </source>
</evidence>
<name>A0A1H1JS52_9BURK</name>
<proteinExistence type="predicted"/>
<keyword evidence="2" id="KW-1185">Reference proteome</keyword>
<dbReference type="Proteomes" id="UP000183487">
    <property type="component" value="Unassembled WGS sequence"/>
</dbReference>
<dbReference type="AlphaFoldDB" id="A0A1H1JS52"/>
<protein>
    <submittedName>
        <fullName evidence="1">Uncharacterized protein</fullName>
    </submittedName>
</protein>
<organism evidence="1 2">
    <name type="scientific">Paraburkholderia fungorum</name>
    <dbReference type="NCBI Taxonomy" id="134537"/>
    <lineage>
        <taxon>Bacteria</taxon>
        <taxon>Pseudomonadati</taxon>
        <taxon>Pseudomonadota</taxon>
        <taxon>Betaproteobacteria</taxon>
        <taxon>Burkholderiales</taxon>
        <taxon>Burkholderiaceae</taxon>
        <taxon>Paraburkholderia</taxon>
    </lineage>
</organism>
<evidence type="ECO:0000313" key="1">
    <source>
        <dbReference type="EMBL" id="SDR52435.1"/>
    </source>
</evidence>
<dbReference type="EMBL" id="FNKP01000003">
    <property type="protein sequence ID" value="SDR52435.1"/>
    <property type="molecule type" value="Genomic_DNA"/>
</dbReference>
<gene>
    <name evidence="1" type="ORF">SAMN05443245_7191</name>
</gene>
<reference evidence="2" key="1">
    <citation type="submission" date="2016-10" db="EMBL/GenBank/DDBJ databases">
        <authorList>
            <person name="Varghese N."/>
        </authorList>
    </citation>
    <scope>NUCLEOTIDE SEQUENCE [LARGE SCALE GENOMIC DNA]</scope>
    <source>
        <strain evidence="2">GAS106B</strain>
    </source>
</reference>
<sequence>MDAFIDCLIYLDVPAAEMTTVHVSPNETLEIQVGVGLKVAAVYKTLDGWIADPDCAYWYGREGDTRYIWASAEPGGLLFCGRVESSLWSGWLTVLCARLSLVLGREVHDAEM</sequence>
<accession>A0A1H1JS52</accession>